<dbReference type="InterPro" id="IPR005094">
    <property type="entry name" value="Endonuclease_MobA/VirD2"/>
</dbReference>
<feature type="region of interest" description="Disordered" evidence="1">
    <location>
        <begin position="570"/>
        <end position="608"/>
    </location>
</feature>
<reference evidence="4 5" key="1">
    <citation type="submission" date="2021-03" db="EMBL/GenBank/DDBJ databases">
        <title>Sequencing the genomes of 1000 actinobacteria strains.</title>
        <authorList>
            <person name="Klenk H.-P."/>
        </authorList>
    </citation>
    <scope>NUCLEOTIDE SEQUENCE [LARGE SCALE GENOMIC DNA]</scope>
    <source>
        <strain evidence="4 5">DSM 45516</strain>
    </source>
</reference>
<keyword evidence="2" id="KW-1133">Transmembrane helix</keyword>
<keyword evidence="2" id="KW-0472">Membrane</keyword>
<evidence type="ECO:0000313" key="4">
    <source>
        <dbReference type="EMBL" id="MBP2194561.1"/>
    </source>
</evidence>
<evidence type="ECO:0000256" key="1">
    <source>
        <dbReference type="SAM" id="MobiDB-lite"/>
    </source>
</evidence>
<feature type="region of interest" description="Disordered" evidence="1">
    <location>
        <begin position="830"/>
        <end position="890"/>
    </location>
</feature>
<protein>
    <recommendedName>
        <fullName evidence="3">MobA/VirD2-like nuclease domain-containing protein</fullName>
    </recommendedName>
</protein>
<evidence type="ECO:0000256" key="2">
    <source>
        <dbReference type="SAM" id="Phobius"/>
    </source>
</evidence>
<dbReference type="Proteomes" id="UP001519325">
    <property type="component" value="Unassembled WGS sequence"/>
</dbReference>
<sequence>MIPKIRRGKKMSGLITYLLGPGEHNEHRDRHIIGGSPTVMREMWLEHFDGPGDDEAARDVALAVADEIEIPRRLYQTQVRMKTKVKVAVGAGGSRELGMDVFEPAGKNEKGSYKDAPVWHCVLALAPGEELSDDRWQEIADTFMDRMGFTGTPDGKRAQARWVAVRHGHSGEKGEGQDHVHIAASLVRDDGRKVSTFDYGPGRAKGDWRHADQVCGELEREFGLKVLASRREGGGMSENSRAEIERAKRLGTPETERERLRRMVRAYATAAESEREFVTNLRAVGVAVRARYAPGGTTEVIGYSVRLRRGDDEVGPWLGGGKLAKDLSLSALREQQWIDSPEGREDALSAWMNRTDRTRAGRDRGDGMGAWAQAAADVEQWREQLAEIPVTDRAQWAWMAGQASGVFAAWSEMLEGDEPGQFAAAAREMARSAQVARQADRWRPPRQQRPSPAADVAHLLLQHTAQSSRPRTHISRGARDGQAAAELAVLLLALMLLLLLAAIAIARAVARAHRARGELVRATSVEHVMREQIDPVRAGWESELQARRDQWDRDAAQVFTAAAGRRAQRVLEGAIAPREEQPDPKRRPTPSEKAVASARGPLTPPVRAPQITRPIYSELSDEDKNVQRLLDVSGLAFGRRNEVQPRSWNDRKLDAELQHRRREVELLEQDVDARRNGQGPHTVAAQAENAEYRRQADRIAPARRARAEAERALAEQRELRGRQQGLQWKLNETPRRKVLMRRDIQSSLGEVDAALAEVSVRLDAADAAAEAAVKVCGIPMHEWDDIEFRAHERQQQSHLRGAQDKDARELVTDAEALQKLRGELKLVETERTRRSKLTPEQRDQEQQQRVRSSRIRPPNRSTSVDPNPSQTSYRAPGYGRDTGKDQGMGR</sequence>
<evidence type="ECO:0000259" key="3">
    <source>
        <dbReference type="Pfam" id="PF03432"/>
    </source>
</evidence>
<feature type="region of interest" description="Disordered" evidence="1">
    <location>
        <begin position="668"/>
        <end position="690"/>
    </location>
</feature>
<gene>
    <name evidence="4" type="ORF">BJ987_007539</name>
</gene>
<dbReference type="Pfam" id="PF03432">
    <property type="entry name" value="Relaxase"/>
    <property type="match status" value="1"/>
</dbReference>
<keyword evidence="2" id="KW-0812">Transmembrane</keyword>
<dbReference type="EMBL" id="JAGGMR010000002">
    <property type="protein sequence ID" value="MBP2194561.1"/>
    <property type="molecule type" value="Genomic_DNA"/>
</dbReference>
<feature type="domain" description="MobA/VirD2-like nuclease" evidence="3">
    <location>
        <begin position="111"/>
        <end position="224"/>
    </location>
</feature>
<comment type="caution">
    <text evidence="4">The sequence shown here is derived from an EMBL/GenBank/DDBJ whole genome shotgun (WGS) entry which is preliminary data.</text>
</comment>
<proteinExistence type="predicted"/>
<accession>A0ABS4QV97</accession>
<dbReference type="RefSeq" id="WP_209899888.1">
    <property type="nucleotide sequence ID" value="NZ_JAGGMR010000002.1"/>
</dbReference>
<feature type="compositionally biased region" description="Basic and acidic residues" evidence="1">
    <location>
        <begin position="830"/>
        <end position="848"/>
    </location>
</feature>
<organism evidence="4 5">
    <name type="scientific">Nocardia goodfellowii</name>
    <dbReference type="NCBI Taxonomy" id="882446"/>
    <lineage>
        <taxon>Bacteria</taxon>
        <taxon>Bacillati</taxon>
        <taxon>Actinomycetota</taxon>
        <taxon>Actinomycetes</taxon>
        <taxon>Mycobacteriales</taxon>
        <taxon>Nocardiaceae</taxon>
        <taxon>Nocardia</taxon>
    </lineage>
</organism>
<feature type="transmembrane region" description="Helical" evidence="2">
    <location>
        <begin position="487"/>
        <end position="506"/>
    </location>
</feature>
<feature type="compositionally biased region" description="Basic and acidic residues" evidence="1">
    <location>
        <begin position="577"/>
        <end position="590"/>
    </location>
</feature>
<name>A0ABS4QV97_9NOCA</name>
<evidence type="ECO:0000313" key="5">
    <source>
        <dbReference type="Proteomes" id="UP001519325"/>
    </source>
</evidence>
<keyword evidence="5" id="KW-1185">Reference proteome</keyword>
<feature type="compositionally biased region" description="Polar residues" evidence="1">
    <location>
        <begin position="859"/>
        <end position="873"/>
    </location>
</feature>